<comment type="caution">
    <text evidence="3">The sequence shown here is derived from an EMBL/GenBank/DDBJ whole genome shotgun (WGS) entry which is preliminary data.</text>
</comment>
<gene>
    <name evidence="3" type="ORF">D7U36_12290</name>
</gene>
<dbReference type="RefSeq" id="WP_121588335.1">
    <property type="nucleotide sequence ID" value="NZ_RCIW01000023.1"/>
</dbReference>
<evidence type="ECO:0000256" key="1">
    <source>
        <dbReference type="SAM" id="MobiDB-lite"/>
    </source>
</evidence>
<feature type="transmembrane region" description="Helical" evidence="2">
    <location>
        <begin position="62"/>
        <end position="84"/>
    </location>
</feature>
<evidence type="ECO:0000313" key="4">
    <source>
        <dbReference type="Proteomes" id="UP000279336"/>
    </source>
</evidence>
<dbReference type="EMBL" id="RCIW01000023">
    <property type="protein sequence ID" value="RLP06741.1"/>
    <property type="molecule type" value="Genomic_DNA"/>
</dbReference>
<keyword evidence="2" id="KW-0812">Transmembrane</keyword>
<reference evidence="3 4" key="1">
    <citation type="submission" date="2018-10" db="EMBL/GenBank/DDBJ databases">
        <title>Propionibacterium australiense Genome Sequencing and Assembly.</title>
        <authorList>
            <person name="Bernier A.-M."/>
            <person name="Bernard K."/>
        </authorList>
    </citation>
    <scope>NUCLEOTIDE SEQUENCE [LARGE SCALE GENOMIC DNA]</scope>
    <source>
        <strain evidence="3 4">NML98A078</strain>
    </source>
</reference>
<evidence type="ECO:0000313" key="3">
    <source>
        <dbReference type="EMBL" id="RLP06741.1"/>
    </source>
</evidence>
<evidence type="ECO:0000256" key="2">
    <source>
        <dbReference type="SAM" id="Phobius"/>
    </source>
</evidence>
<keyword evidence="2" id="KW-1133">Transmembrane helix</keyword>
<dbReference type="AlphaFoldDB" id="A0A8B3FP89"/>
<feature type="region of interest" description="Disordered" evidence="1">
    <location>
        <begin position="1"/>
        <end position="54"/>
    </location>
</feature>
<sequence>MSTPPRPGDNAKRPDGWQPGQATHTGMPATTGPAGAPSPTRPIVIGATTGPAPTRNTSKRTLTIVVAVLLALVVIDVMLTASLLRALVEGRDGQAARETVEAYLTAVAEADAEKARGYLGEVDDDSLLTDEVLKVSNERAPLTGITVGRVIRTRLIDDAYHVQVSYLVGDEEVSTVVRVETTGGLVITSVSWLWLTGVEDVDFTVNGAVPDTDEPNVFPGSYELAASNEYLEITGEPIAATEPSIAPYGPSVENELVVSEAGVQMFREKVVAEARKCLASTSLDPGCGIEVPQYPDSIPGCAEIREDSVHRRQDISQAALLESVTPSLKPMESTTIWALFMDLGRIDITAACRLGDTWSNREITRLSGGFFFGSPSIDLTDPDLTITWDA</sequence>
<accession>A0A8B3FP89</accession>
<dbReference type="Proteomes" id="UP000279336">
    <property type="component" value="Unassembled WGS sequence"/>
</dbReference>
<proteinExistence type="predicted"/>
<evidence type="ECO:0008006" key="5">
    <source>
        <dbReference type="Google" id="ProtNLM"/>
    </source>
</evidence>
<feature type="compositionally biased region" description="Low complexity" evidence="1">
    <location>
        <begin position="22"/>
        <end position="42"/>
    </location>
</feature>
<dbReference type="OrthoDB" id="3721275at2"/>
<name>A0A8B3FP89_9ACTN</name>
<keyword evidence="2" id="KW-0472">Membrane</keyword>
<organism evidence="3 4">
    <name type="scientific">Propionibacterium australiense</name>
    <dbReference type="NCBI Taxonomy" id="119981"/>
    <lineage>
        <taxon>Bacteria</taxon>
        <taxon>Bacillati</taxon>
        <taxon>Actinomycetota</taxon>
        <taxon>Actinomycetes</taxon>
        <taxon>Propionibacteriales</taxon>
        <taxon>Propionibacteriaceae</taxon>
        <taxon>Propionibacterium</taxon>
    </lineage>
</organism>
<protein>
    <recommendedName>
        <fullName evidence="5">DUF4878 domain-containing protein</fullName>
    </recommendedName>
</protein>